<keyword evidence="1" id="KW-0479">Metal-binding</keyword>
<keyword evidence="1" id="KW-0862">Zinc</keyword>
<dbReference type="Proteomes" id="UP001138686">
    <property type="component" value="Unassembled WGS sequence"/>
</dbReference>
<dbReference type="InterPro" id="IPR001305">
    <property type="entry name" value="HSP_DnaJ_Cys-rich_dom"/>
</dbReference>
<dbReference type="AlphaFoldDB" id="A0A9X1FN23"/>
<comment type="caution">
    <text evidence="3">The sequence shown here is derived from an EMBL/GenBank/DDBJ whole genome shotgun (WGS) entry which is preliminary data.</text>
</comment>
<protein>
    <recommendedName>
        <fullName evidence="2">CR-type domain-containing protein</fullName>
    </recommendedName>
</protein>
<dbReference type="PROSITE" id="PS51188">
    <property type="entry name" value="ZF_CR"/>
    <property type="match status" value="1"/>
</dbReference>
<dbReference type="GO" id="GO:0008270">
    <property type="term" value="F:zinc ion binding"/>
    <property type="evidence" value="ECO:0007669"/>
    <property type="project" value="UniProtKB-KW"/>
</dbReference>
<name>A0A9X1FN23_9FLAO</name>
<dbReference type="GO" id="GO:0031072">
    <property type="term" value="F:heat shock protein binding"/>
    <property type="evidence" value="ECO:0007669"/>
    <property type="project" value="InterPro"/>
</dbReference>
<reference evidence="3" key="1">
    <citation type="submission" date="2021-07" db="EMBL/GenBank/DDBJ databases">
        <title>Aureisphaera sp. CAU 1614 isolated from sea sediment.</title>
        <authorList>
            <person name="Kim W."/>
        </authorList>
    </citation>
    <scope>NUCLEOTIDE SEQUENCE</scope>
    <source>
        <strain evidence="3">CAU 1614</strain>
    </source>
</reference>
<dbReference type="EMBL" id="JAHWDP010000001">
    <property type="protein sequence ID" value="MBW2936899.1"/>
    <property type="molecule type" value="Genomic_DNA"/>
</dbReference>
<keyword evidence="4" id="KW-1185">Reference proteome</keyword>
<dbReference type="GO" id="GO:0051082">
    <property type="term" value="F:unfolded protein binding"/>
    <property type="evidence" value="ECO:0007669"/>
    <property type="project" value="InterPro"/>
</dbReference>
<feature type="zinc finger region" description="CR-type" evidence="1">
    <location>
        <begin position="1"/>
        <end position="75"/>
    </location>
</feature>
<organism evidence="3 4">
    <name type="scientific">Halomarinibacterium sedimenti</name>
    <dbReference type="NCBI Taxonomy" id="2857106"/>
    <lineage>
        <taxon>Bacteria</taxon>
        <taxon>Pseudomonadati</taxon>
        <taxon>Bacteroidota</taxon>
        <taxon>Flavobacteriia</taxon>
        <taxon>Flavobacteriales</taxon>
        <taxon>Flavobacteriaceae</taxon>
        <taxon>Halomarinibacterium</taxon>
    </lineage>
</organism>
<evidence type="ECO:0000256" key="1">
    <source>
        <dbReference type="PROSITE-ProRule" id="PRU00546"/>
    </source>
</evidence>
<keyword evidence="1" id="KW-0863">Zinc-finger</keyword>
<dbReference type="Gene3D" id="2.10.230.10">
    <property type="entry name" value="Heat shock protein DnaJ, cysteine-rich domain"/>
    <property type="match status" value="1"/>
</dbReference>
<evidence type="ECO:0000259" key="2">
    <source>
        <dbReference type="PROSITE" id="PS51188"/>
    </source>
</evidence>
<dbReference type="InterPro" id="IPR036410">
    <property type="entry name" value="HSP_DnaJ_Cys-rich_dom_sf"/>
</dbReference>
<feature type="domain" description="CR-type" evidence="2">
    <location>
        <begin position="1"/>
        <end position="75"/>
    </location>
</feature>
<evidence type="ECO:0000313" key="4">
    <source>
        <dbReference type="Proteomes" id="UP001138686"/>
    </source>
</evidence>
<dbReference type="SUPFAM" id="SSF57938">
    <property type="entry name" value="DnaJ/Hsp40 cysteine-rich domain"/>
    <property type="match status" value="1"/>
</dbReference>
<gene>
    <name evidence="3" type="ORF">KXJ69_02205</name>
</gene>
<proteinExistence type="predicted"/>
<dbReference type="RefSeq" id="WP_219050828.1">
    <property type="nucleotide sequence ID" value="NZ_JAHWDP010000001.1"/>
</dbReference>
<evidence type="ECO:0000313" key="3">
    <source>
        <dbReference type="EMBL" id="MBW2936899.1"/>
    </source>
</evidence>
<accession>A0A9X1FN23</accession>
<sequence length="75" mass="7578">MNNNTTTVTCGQCRGQGTTVWNGNKTTCLGCQGSGNVRVAAPATLCGQCRGQGTVISQGKREQCGGCGGSGYFKG</sequence>